<sequence length="197" mass="23320">MDTRALLNEIKVHVEELFREHQQPWLLYHNLAHTQKVVHHTEVIATRYLLNDRKYFIVVAAAWFHDTGHLLGELALHEEVGVRLMQEFLTSKNMDQPTLDDITKCILATKMPVHPASVEEQILCDADTWHVGTEDFWIKDELVWLEMESRLHKHFDNRVALSLHFMEAHTFFTPYCQQLLNEGKTRNIRQLKKMLEK</sequence>
<keyword evidence="2" id="KW-0378">Hydrolase</keyword>
<keyword evidence="3" id="KW-1185">Reference proteome</keyword>
<name>A0A3B7MVK4_9BACT</name>
<dbReference type="Gene3D" id="1.10.3210.10">
    <property type="entry name" value="Hypothetical protein af1432"/>
    <property type="match status" value="1"/>
</dbReference>
<dbReference type="SMART" id="SM00471">
    <property type="entry name" value="HDc"/>
    <property type="match status" value="1"/>
</dbReference>
<dbReference type="AlphaFoldDB" id="A0A3B7MVK4"/>
<reference evidence="2 3" key="1">
    <citation type="submission" date="2018-09" db="EMBL/GenBank/DDBJ databases">
        <title>Genome sequencing of strain 6GH32-13.</title>
        <authorList>
            <person name="Weon H.-Y."/>
            <person name="Heo J."/>
            <person name="Kwon S.-W."/>
        </authorList>
    </citation>
    <scope>NUCLEOTIDE SEQUENCE [LARGE SCALE GENOMIC DNA]</scope>
    <source>
        <strain evidence="2 3">5GH32-13</strain>
    </source>
</reference>
<dbReference type="RefSeq" id="WP_119053840.1">
    <property type="nucleotide sequence ID" value="NZ_CP032157.1"/>
</dbReference>
<evidence type="ECO:0000313" key="3">
    <source>
        <dbReference type="Proteomes" id="UP000263900"/>
    </source>
</evidence>
<dbReference type="CDD" id="cd00077">
    <property type="entry name" value="HDc"/>
    <property type="match status" value="1"/>
</dbReference>
<dbReference type="KEGG" id="pseg:D3H65_29985"/>
<dbReference type="SUPFAM" id="SSF109604">
    <property type="entry name" value="HD-domain/PDEase-like"/>
    <property type="match status" value="1"/>
</dbReference>
<organism evidence="2 3">
    <name type="scientific">Paraflavitalea soli</name>
    <dbReference type="NCBI Taxonomy" id="2315862"/>
    <lineage>
        <taxon>Bacteria</taxon>
        <taxon>Pseudomonadati</taxon>
        <taxon>Bacteroidota</taxon>
        <taxon>Chitinophagia</taxon>
        <taxon>Chitinophagales</taxon>
        <taxon>Chitinophagaceae</taxon>
        <taxon>Paraflavitalea</taxon>
    </lineage>
</organism>
<gene>
    <name evidence="2" type="ORF">D3H65_29985</name>
</gene>
<dbReference type="InterPro" id="IPR003607">
    <property type="entry name" value="HD/PDEase_dom"/>
</dbReference>
<evidence type="ECO:0000259" key="1">
    <source>
        <dbReference type="SMART" id="SM00471"/>
    </source>
</evidence>
<dbReference type="GO" id="GO:0016787">
    <property type="term" value="F:hydrolase activity"/>
    <property type="evidence" value="ECO:0007669"/>
    <property type="project" value="UniProtKB-KW"/>
</dbReference>
<evidence type="ECO:0000313" key="2">
    <source>
        <dbReference type="EMBL" id="AXY77967.1"/>
    </source>
</evidence>
<feature type="domain" description="HD/PDEase" evidence="1">
    <location>
        <begin position="26"/>
        <end position="141"/>
    </location>
</feature>
<proteinExistence type="predicted"/>
<accession>A0A3B7MVK4</accession>
<protein>
    <submittedName>
        <fullName evidence="2">Metal-dependent phosphohydrolase</fullName>
    </submittedName>
</protein>
<dbReference type="EMBL" id="CP032157">
    <property type="protein sequence ID" value="AXY77967.1"/>
    <property type="molecule type" value="Genomic_DNA"/>
</dbReference>
<dbReference type="OrthoDB" id="5728337at2"/>
<dbReference type="Proteomes" id="UP000263900">
    <property type="component" value="Chromosome"/>
</dbReference>